<dbReference type="PROSITE" id="PS00455">
    <property type="entry name" value="AMP_BINDING"/>
    <property type="match status" value="1"/>
</dbReference>
<proteinExistence type="inferred from homology"/>
<dbReference type="InterPro" id="IPR000873">
    <property type="entry name" value="AMP-dep_synth/lig_dom"/>
</dbReference>
<dbReference type="Gene3D" id="3.40.50.12780">
    <property type="entry name" value="N-terminal domain of ligase-like"/>
    <property type="match status" value="1"/>
</dbReference>
<evidence type="ECO:0000313" key="4">
    <source>
        <dbReference type="Proteomes" id="UP001163105"/>
    </source>
</evidence>
<dbReference type="CDD" id="cd04433">
    <property type="entry name" value="AFD_class_I"/>
    <property type="match status" value="1"/>
</dbReference>
<dbReference type="Gene3D" id="3.30.300.30">
    <property type="match status" value="1"/>
</dbReference>
<dbReference type="GO" id="GO:0031956">
    <property type="term" value="F:medium-chain fatty acid-CoA ligase activity"/>
    <property type="evidence" value="ECO:0007669"/>
    <property type="project" value="TreeGrafter"/>
</dbReference>
<dbReference type="SUPFAM" id="SSF56801">
    <property type="entry name" value="Acetyl-CoA synthetase-like"/>
    <property type="match status" value="1"/>
</dbReference>
<dbReference type="Proteomes" id="UP001163105">
    <property type="component" value="Unassembled WGS sequence"/>
</dbReference>
<organism evidence="3 4">
    <name type="scientific">Purpureocillium lavendulum</name>
    <dbReference type="NCBI Taxonomy" id="1247861"/>
    <lineage>
        <taxon>Eukaryota</taxon>
        <taxon>Fungi</taxon>
        <taxon>Dikarya</taxon>
        <taxon>Ascomycota</taxon>
        <taxon>Pezizomycotina</taxon>
        <taxon>Sordariomycetes</taxon>
        <taxon>Hypocreomycetidae</taxon>
        <taxon>Hypocreales</taxon>
        <taxon>Ophiocordycipitaceae</taxon>
        <taxon>Purpureocillium</taxon>
    </lineage>
</organism>
<dbReference type="InterPro" id="IPR020845">
    <property type="entry name" value="AMP-binding_CS"/>
</dbReference>
<reference evidence="3" key="1">
    <citation type="submission" date="2023-01" db="EMBL/GenBank/DDBJ databases">
        <title>The growth and conidiation of Purpureocillium lavendulum are regulated by nitrogen source and histone H3K14 acetylation.</title>
        <authorList>
            <person name="Tang P."/>
            <person name="Han J."/>
            <person name="Zhang C."/>
            <person name="Tang P."/>
            <person name="Qi F."/>
            <person name="Zhang K."/>
            <person name="Liang L."/>
        </authorList>
    </citation>
    <scope>NUCLEOTIDE SEQUENCE</scope>
    <source>
        <strain evidence="3">YMF1.00683</strain>
    </source>
</reference>
<feature type="domain" description="AMP-dependent synthetase/ligase" evidence="2">
    <location>
        <begin position="61"/>
        <end position="381"/>
    </location>
</feature>
<comment type="caution">
    <text evidence="3">The sequence shown here is derived from an EMBL/GenBank/DDBJ whole genome shotgun (WGS) entry which is preliminary data.</text>
</comment>
<dbReference type="InterPro" id="IPR042099">
    <property type="entry name" value="ANL_N_sf"/>
</dbReference>
<evidence type="ECO:0000313" key="3">
    <source>
        <dbReference type="EMBL" id="KAJ6443213.1"/>
    </source>
</evidence>
<evidence type="ECO:0000259" key="2">
    <source>
        <dbReference type="Pfam" id="PF00501"/>
    </source>
</evidence>
<dbReference type="GO" id="GO:0006631">
    <property type="term" value="P:fatty acid metabolic process"/>
    <property type="evidence" value="ECO:0007669"/>
    <property type="project" value="TreeGrafter"/>
</dbReference>
<dbReference type="EMBL" id="JAQHRD010000003">
    <property type="protein sequence ID" value="KAJ6443213.1"/>
    <property type="molecule type" value="Genomic_DNA"/>
</dbReference>
<comment type="similarity">
    <text evidence="1">Belongs to the ATP-dependent AMP-binding enzyme family.</text>
</comment>
<name>A0AB34FVU0_9HYPO</name>
<dbReference type="Pfam" id="PF00501">
    <property type="entry name" value="AMP-binding"/>
    <property type="match status" value="1"/>
</dbReference>
<dbReference type="PANTHER" id="PTHR43201">
    <property type="entry name" value="ACYL-COA SYNTHETASE"/>
    <property type="match status" value="1"/>
</dbReference>
<sequence>MTRKFPSDPVLVRLLQSAKVTTETIIHDAYGFDKTYPELLGDIVQTRDALLDQLPSSAVDKAGLLHEDRPYICVLTRGGYEFIVAFFAIRAIGGACMPLASGTLVEEAEYFLSITKATCLLVGGSHAEQAGKIAAFANQQGISEFATLRVSADAPPLGDIDIGIDEGIQVALDGPGVVMFTSGTTGKPKAAVLPKQCLVSGRMPPPGGSTLNYRPPHWRGGLAALITPPMTGLKLYTLKQGSSAEDVWEALKNYRITNLIFNPILLRRLKEAYLEKIEHLAAEEALRYLDGFKNLGKIKCNGATISPTLLKFWLDLTGMPFQNGYGSTECGGGVMETSLHKPMKNRHAVGSLVVDPPVDVKLSMGDHGEILVKSPWMLTKYIGNEAATSNAFDDEGYLKTGDLARLVDGEYVFEGRARTDFIGRVSKIAVEDALAGLAYIEEAYVVAVPDHEIREHCGALIRIKKGTIARDELSLSRLHTDLSNTLPAYMRPYLLRVLDDGEEVPLTASLKPIAREIVKKFFGVEECWNAEKPTPGVEVWNSPLALNYQHHKGEVSLDEKLKPWDWAAAQMAG</sequence>
<gene>
    <name evidence="3" type="primary">ACSF3</name>
    <name evidence="3" type="ORF">O9K51_04392</name>
</gene>
<evidence type="ECO:0000256" key="1">
    <source>
        <dbReference type="ARBA" id="ARBA00006432"/>
    </source>
</evidence>
<dbReference type="PANTHER" id="PTHR43201:SF8">
    <property type="entry name" value="ACYL-COA SYNTHETASE FAMILY MEMBER 3"/>
    <property type="match status" value="1"/>
</dbReference>
<keyword evidence="4" id="KW-1185">Reference proteome</keyword>
<dbReference type="AlphaFoldDB" id="A0AB34FVU0"/>
<protein>
    <submittedName>
        <fullName evidence="3">Acyl-CoA synthetase family member 3, mitochondrial</fullName>
    </submittedName>
</protein>
<dbReference type="InterPro" id="IPR045851">
    <property type="entry name" value="AMP-bd_C_sf"/>
</dbReference>
<accession>A0AB34FVU0</accession>